<dbReference type="AlphaFoldDB" id="A0A2R8CDK4"/>
<organism evidence="1 2">
    <name type="scientific">Falsiruegeria mediterranea M17</name>
    <dbReference type="NCBI Taxonomy" id="1200281"/>
    <lineage>
        <taxon>Bacteria</taxon>
        <taxon>Pseudomonadati</taxon>
        <taxon>Pseudomonadota</taxon>
        <taxon>Alphaproteobacteria</taxon>
        <taxon>Rhodobacterales</taxon>
        <taxon>Roseobacteraceae</taxon>
        <taxon>Falsiruegeria</taxon>
    </lineage>
</organism>
<protein>
    <submittedName>
        <fullName evidence="1">Uncharacterized protein</fullName>
    </submittedName>
</protein>
<dbReference type="EMBL" id="ONZG01000011">
    <property type="protein sequence ID" value="SPJ30472.1"/>
    <property type="molecule type" value="Genomic_DNA"/>
</dbReference>
<dbReference type="Proteomes" id="UP000244898">
    <property type="component" value="Unassembled WGS sequence"/>
</dbReference>
<gene>
    <name evidence="1" type="ORF">TRM7615_04006</name>
</gene>
<accession>A0A2R8CDK4</accession>
<keyword evidence="2" id="KW-1185">Reference proteome</keyword>
<name>A0A2R8CDK4_9RHOB</name>
<proteinExistence type="predicted"/>
<reference evidence="2" key="1">
    <citation type="submission" date="2018-03" db="EMBL/GenBank/DDBJ databases">
        <authorList>
            <person name="Rodrigo-Torres L."/>
            <person name="Arahal R. D."/>
            <person name="Lucena T."/>
        </authorList>
    </citation>
    <scope>NUCLEOTIDE SEQUENCE [LARGE SCALE GENOMIC DNA]</scope>
    <source>
        <strain evidence="2">CECT 7615</strain>
    </source>
</reference>
<sequence>MIVASSKRCFFALLWQVRGIRVSAHILCCNLPKGDCFSSNTGLACTCRHRCGGGHRNSRERVLAIPRCRLCCGRLCWSDGTGIAVVSTFTRLRISPRAIDVIRATNASLRRCGIVARSHCACFWPLDYQPARHGRCDDFPCTHSILGFWSCGDVGTGHFGLLGRISWETTVSPTGLAPCTHLIRNRCRFRNCGPCDHDRRYDGNTFQKLDVHRVGRGACPDSTSPATVGRRMESCRKIGWGAHRQRSARSWALDGTDVETLALSALGVGRDHLLRHCSQRNLQLWRHACCTANSRLRVNTQDAKMPKCDAT</sequence>
<evidence type="ECO:0000313" key="2">
    <source>
        <dbReference type="Proteomes" id="UP000244898"/>
    </source>
</evidence>
<evidence type="ECO:0000313" key="1">
    <source>
        <dbReference type="EMBL" id="SPJ30472.1"/>
    </source>
</evidence>